<dbReference type="GeneID" id="25979361"/>
<keyword evidence="2" id="KW-0479">Metal-binding</keyword>
<dbReference type="eggNOG" id="KOG4400">
    <property type="taxonomic scope" value="Eukaryota"/>
</dbReference>
<sequence length="482" mass="53993">MTETKVQLTRGHDLPPQKSGTEANAGVDMSNINAMVPKQGAELTVKKFNIEWKFPPLPHLQRACTEEAGLAGIETWFLSFIQLNYHGWRVLSSHESFLLEAFGITMNRWPSDEWDGRPSKSRFREILRAFSSREGSSERVKEILRQGLNTPNHPILSIPYPEAQNPEPTMPVREVDELRMYFPGVPEDATFCISCSSYGHRAKQCPAKTCKFCGDKSENHLTLGCPKYRICQQHQQPGNDTAVGVDRVPADGKSATEPEPKISCAMCGSWGHSMDKCSQIWCTYLPCPNKARKVRELPVFCYYCGEAAHFGADCVLNYGEHLSGRQYSLQDDMWSSKYSALFIDETSPNFPIVTLDAMGAEVVSAGQEETDAASRQPTPCPKKKRSKKDIDSNGQDRKNQKAAQPKTQTQPKKKTKTGPPGPPKPSDKEKQAQPQSQPQSLPHPQPQSRPQTQTQSQTQAKEKRKKPRAKKHERQAVATIEK</sequence>
<feature type="compositionally biased region" description="Basic and acidic residues" evidence="8">
    <location>
        <begin position="388"/>
        <end position="399"/>
    </location>
</feature>
<keyword evidence="4 7" id="KW-0863">Zinc-finger</keyword>
<dbReference type="RefSeq" id="XP_014173152.1">
    <property type="nucleotide sequence ID" value="XM_014317677.1"/>
</dbReference>
<dbReference type="GO" id="GO:0071036">
    <property type="term" value="P:nuclear polyadenylation-dependent snoRNA catabolic process"/>
    <property type="evidence" value="ECO:0007669"/>
    <property type="project" value="TreeGrafter"/>
</dbReference>
<protein>
    <submittedName>
        <fullName evidence="10">Arginine methyltransferase-interacting ring finger protein</fullName>
    </submittedName>
</protein>
<dbReference type="HOGENOM" id="CLU_566260_0_0_1"/>
<dbReference type="GO" id="GO:0071037">
    <property type="term" value="P:nuclear polyadenylation-dependent snRNA catabolic process"/>
    <property type="evidence" value="ECO:0007669"/>
    <property type="project" value="TreeGrafter"/>
</dbReference>
<name>F0XCN5_GROCL</name>
<feature type="compositionally biased region" description="Low complexity" evidence="8">
    <location>
        <begin position="448"/>
        <end position="459"/>
    </location>
</feature>
<evidence type="ECO:0000256" key="8">
    <source>
        <dbReference type="SAM" id="MobiDB-lite"/>
    </source>
</evidence>
<dbReference type="InParanoid" id="F0XCN5"/>
<feature type="region of interest" description="Disordered" evidence="8">
    <location>
        <begin position="1"/>
        <end position="25"/>
    </location>
</feature>
<evidence type="ECO:0000256" key="1">
    <source>
        <dbReference type="ARBA" id="ARBA00004123"/>
    </source>
</evidence>
<keyword evidence="5" id="KW-0862">Zinc</keyword>
<feature type="region of interest" description="Disordered" evidence="8">
    <location>
        <begin position="366"/>
        <end position="482"/>
    </location>
</feature>
<evidence type="ECO:0000256" key="2">
    <source>
        <dbReference type="ARBA" id="ARBA00022723"/>
    </source>
</evidence>
<feature type="compositionally biased region" description="Low complexity" evidence="8">
    <location>
        <begin position="401"/>
        <end position="410"/>
    </location>
</feature>
<feature type="compositionally biased region" description="Basic residues" evidence="8">
    <location>
        <begin position="462"/>
        <end position="473"/>
    </location>
</feature>
<reference evidence="10 11" key="1">
    <citation type="journal article" date="2011" name="Proc. Natl. Acad. Sci. U.S.A.">
        <title>Genome and transcriptome analyses of the mountain pine beetle-fungal symbiont Grosmannia clavigera, a lodgepole pine pathogen.</title>
        <authorList>
            <person name="DiGuistini S."/>
            <person name="Wang Y."/>
            <person name="Liao N.Y."/>
            <person name="Taylor G."/>
            <person name="Tanguay P."/>
            <person name="Feau N."/>
            <person name="Henrissat B."/>
            <person name="Chan S.K."/>
            <person name="Hesse-Orce U."/>
            <person name="Alamouti S.M."/>
            <person name="Tsui C.K.M."/>
            <person name="Docking R.T."/>
            <person name="Levasseur A."/>
            <person name="Haridas S."/>
            <person name="Robertson G."/>
            <person name="Birol I."/>
            <person name="Holt R.A."/>
            <person name="Marra M.A."/>
            <person name="Hamelin R.C."/>
            <person name="Hirst M."/>
            <person name="Jones S.J.M."/>
            <person name="Bohlmann J."/>
            <person name="Breuil C."/>
        </authorList>
    </citation>
    <scope>NUCLEOTIDE SEQUENCE [LARGE SCALE GENOMIC DNA]</scope>
    <source>
        <strain evidence="11">kw1407 / UAMH 11150</strain>
    </source>
</reference>
<dbReference type="PROSITE" id="PS50158">
    <property type="entry name" value="ZF_CCHC"/>
    <property type="match status" value="2"/>
</dbReference>
<dbReference type="GO" id="GO:0003723">
    <property type="term" value="F:RNA binding"/>
    <property type="evidence" value="ECO:0007669"/>
    <property type="project" value="TreeGrafter"/>
</dbReference>
<evidence type="ECO:0000256" key="7">
    <source>
        <dbReference type="PROSITE-ProRule" id="PRU00047"/>
    </source>
</evidence>
<keyword evidence="10" id="KW-0489">Methyltransferase</keyword>
<evidence type="ECO:0000313" key="10">
    <source>
        <dbReference type="EMBL" id="EFX03670.1"/>
    </source>
</evidence>
<dbReference type="STRING" id="655863.F0XCN5"/>
<evidence type="ECO:0000313" key="11">
    <source>
        <dbReference type="Proteomes" id="UP000007796"/>
    </source>
</evidence>
<dbReference type="InterPro" id="IPR001878">
    <property type="entry name" value="Znf_CCHC"/>
</dbReference>
<evidence type="ECO:0000256" key="5">
    <source>
        <dbReference type="ARBA" id="ARBA00022833"/>
    </source>
</evidence>
<comment type="subcellular location">
    <subcellularLocation>
        <location evidence="1">Nucleus</location>
    </subcellularLocation>
</comment>
<gene>
    <name evidence="10" type="ORF">CMQ_598</name>
</gene>
<keyword evidence="6" id="KW-0539">Nucleus</keyword>
<organism evidence="11">
    <name type="scientific">Grosmannia clavigera (strain kw1407 / UAMH 11150)</name>
    <name type="common">Blue stain fungus</name>
    <name type="synonym">Graphiocladiella clavigera</name>
    <dbReference type="NCBI Taxonomy" id="655863"/>
    <lineage>
        <taxon>Eukaryota</taxon>
        <taxon>Fungi</taxon>
        <taxon>Dikarya</taxon>
        <taxon>Ascomycota</taxon>
        <taxon>Pezizomycotina</taxon>
        <taxon>Sordariomycetes</taxon>
        <taxon>Sordariomycetidae</taxon>
        <taxon>Ophiostomatales</taxon>
        <taxon>Ophiostomataceae</taxon>
        <taxon>Leptographium</taxon>
    </lineage>
</organism>
<feature type="domain" description="CCHC-type" evidence="9">
    <location>
        <begin position="301"/>
        <end position="314"/>
    </location>
</feature>
<dbReference type="EMBL" id="GL629765">
    <property type="protein sequence ID" value="EFX03670.1"/>
    <property type="molecule type" value="Genomic_DNA"/>
</dbReference>
<dbReference type="GO" id="GO:0071035">
    <property type="term" value="P:nuclear polyadenylation-dependent rRNA catabolic process"/>
    <property type="evidence" value="ECO:0007669"/>
    <property type="project" value="TreeGrafter"/>
</dbReference>
<dbReference type="GO" id="GO:0071039">
    <property type="term" value="P:nuclear polyadenylation-dependent CUT catabolic process"/>
    <property type="evidence" value="ECO:0007669"/>
    <property type="project" value="TreeGrafter"/>
</dbReference>
<dbReference type="OrthoDB" id="7608935at2759"/>
<dbReference type="GO" id="GO:0032259">
    <property type="term" value="P:methylation"/>
    <property type="evidence" value="ECO:0007669"/>
    <property type="project" value="UniProtKB-KW"/>
</dbReference>
<dbReference type="GO" id="GO:0008168">
    <property type="term" value="F:methyltransferase activity"/>
    <property type="evidence" value="ECO:0007669"/>
    <property type="project" value="UniProtKB-KW"/>
</dbReference>
<accession>F0XCN5</accession>
<dbReference type="GO" id="GO:0031499">
    <property type="term" value="C:TRAMP complex"/>
    <property type="evidence" value="ECO:0007669"/>
    <property type="project" value="TreeGrafter"/>
</dbReference>
<evidence type="ECO:0000259" key="9">
    <source>
        <dbReference type="PROSITE" id="PS50158"/>
    </source>
</evidence>
<keyword evidence="3" id="KW-0677">Repeat</keyword>
<proteinExistence type="predicted"/>
<dbReference type="InterPro" id="IPR051644">
    <property type="entry name" value="TRAMP_AT-DNA-binding"/>
</dbReference>
<dbReference type="GO" id="GO:0008270">
    <property type="term" value="F:zinc ion binding"/>
    <property type="evidence" value="ECO:0007669"/>
    <property type="project" value="UniProtKB-KW"/>
</dbReference>
<dbReference type="GO" id="GO:0071038">
    <property type="term" value="P:TRAMP-dependent tRNA surveillance pathway"/>
    <property type="evidence" value="ECO:0007669"/>
    <property type="project" value="TreeGrafter"/>
</dbReference>
<dbReference type="PANTHER" id="PTHR46543">
    <property type="entry name" value="ZINC FINGER CCHC DOMAIN-CONTAINING PROTEIN 7"/>
    <property type="match status" value="1"/>
</dbReference>
<evidence type="ECO:0000256" key="6">
    <source>
        <dbReference type="ARBA" id="ARBA00023242"/>
    </source>
</evidence>
<dbReference type="SMART" id="SM00343">
    <property type="entry name" value="ZnF_C2HC"/>
    <property type="match status" value="3"/>
</dbReference>
<dbReference type="AlphaFoldDB" id="F0XCN5"/>
<keyword evidence="10" id="KW-0808">Transferase</keyword>
<evidence type="ECO:0000256" key="4">
    <source>
        <dbReference type="ARBA" id="ARBA00022771"/>
    </source>
</evidence>
<feature type="domain" description="CCHC-type" evidence="9">
    <location>
        <begin position="192"/>
        <end position="206"/>
    </location>
</feature>
<evidence type="ECO:0000256" key="3">
    <source>
        <dbReference type="ARBA" id="ARBA00022737"/>
    </source>
</evidence>
<dbReference type="Gene3D" id="4.10.60.10">
    <property type="entry name" value="Zinc finger, CCHC-type"/>
    <property type="match status" value="1"/>
</dbReference>
<dbReference type="Proteomes" id="UP000007796">
    <property type="component" value="Unassembled WGS sequence"/>
</dbReference>
<dbReference type="GO" id="GO:0071031">
    <property type="term" value="P:nuclear mRNA surveillance of mRNA 3'-end processing"/>
    <property type="evidence" value="ECO:0007669"/>
    <property type="project" value="TreeGrafter"/>
</dbReference>
<dbReference type="PANTHER" id="PTHR46543:SF1">
    <property type="entry name" value="ZINC FINGER CCHC DOMAIN-CONTAINING PROTEIN 7"/>
    <property type="match status" value="1"/>
</dbReference>
<keyword evidence="11" id="KW-1185">Reference proteome</keyword>